<dbReference type="OrthoDB" id="5864080at2759"/>
<name>A0A016S982_9BILA</name>
<dbReference type="PROSITE" id="PS50157">
    <property type="entry name" value="ZINC_FINGER_C2H2_2"/>
    <property type="match status" value="1"/>
</dbReference>
<organism evidence="4 5">
    <name type="scientific">Ancylostoma ceylanicum</name>
    <dbReference type="NCBI Taxonomy" id="53326"/>
    <lineage>
        <taxon>Eukaryota</taxon>
        <taxon>Metazoa</taxon>
        <taxon>Ecdysozoa</taxon>
        <taxon>Nematoda</taxon>
        <taxon>Chromadorea</taxon>
        <taxon>Rhabditida</taxon>
        <taxon>Rhabditina</taxon>
        <taxon>Rhabditomorpha</taxon>
        <taxon>Strongyloidea</taxon>
        <taxon>Ancylostomatidae</taxon>
        <taxon>Ancylostomatinae</taxon>
        <taxon>Ancylostoma</taxon>
    </lineage>
</organism>
<dbReference type="Gene3D" id="3.30.160.60">
    <property type="entry name" value="Classic Zinc Finger"/>
    <property type="match status" value="1"/>
</dbReference>
<keyword evidence="1" id="KW-0862">Zinc</keyword>
<dbReference type="SUPFAM" id="SSF57667">
    <property type="entry name" value="beta-beta-alpha zinc fingers"/>
    <property type="match status" value="1"/>
</dbReference>
<dbReference type="InterPro" id="IPR036236">
    <property type="entry name" value="Znf_C2H2_sf"/>
</dbReference>
<dbReference type="Proteomes" id="UP000024635">
    <property type="component" value="Unassembled WGS sequence"/>
</dbReference>
<evidence type="ECO:0000313" key="5">
    <source>
        <dbReference type="Proteomes" id="UP000024635"/>
    </source>
</evidence>
<evidence type="ECO:0000256" key="2">
    <source>
        <dbReference type="SAM" id="MobiDB-lite"/>
    </source>
</evidence>
<feature type="domain" description="C2H2-type" evidence="3">
    <location>
        <begin position="180"/>
        <end position="208"/>
    </location>
</feature>
<dbReference type="STRING" id="53326.A0A016S982"/>
<dbReference type="EMBL" id="JARK01001602">
    <property type="protein sequence ID" value="EYB87218.1"/>
    <property type="molecule type" value="Genomic_DNA"/>
</dbReference>
<sequence length="236" mass="26641">MVSFVVVRVPDGETMKNLTEKLDNLALTYNICSEDNLKVPSEPSSSTKGDEPAQERAFQATGTAEVVLSGDEINIATLLQQQVNKDMDSKAFSELWMQPSGSQVLDGNIHKIGRCFVQPDGSVTMSTPSIPMFSSPRRRVPNNIKRYRRQICKICGSSNLVPFLRSKMVHAATHSDFKRYKCPHCDKRGISVATITLHIKSRHPGQPHNEYFDEMNEEEYVKLLLLTEKCFDNPYM</sequence>
<dbReference type="GO" id="GO:0008270">
    <property type="term" value="F:zinc ion binding"/>
    <property type="evidence" value="ECO:0007669"/>
    <property type="project" value="UniProtKB-KW"/>
</dbReference>
<gene>
    <name evidence="4" type="primary">Acey_s0266.g694</name>
    <name evidence="4" type="ORF">Y032_0266g694</name>
</gene>
<feature type="region of interest" description="Disordered" evidence="2">
    <location>
        <begin position="37"/>
        <end position="57"/>
    </location>
</feature>
<dbReference type="AlphaFoldDB" id="A0A016S982"/>
<evidence type="ECO:0000313" key="4">
    <source>
        <dbReference type="EMBL" id="EYB87218.1"/>
    </source>
</evidence>
<keyword evidence="5" id="KW-1185">Reference proteome</keyword>
<evidence type="ECO:0000259" key="3">
    <source>
        <dbReference type="PROSITE" id="PS50157"/>
    </source>
</evidence>
<keyword evidence="1" id="KW-0479">Metal-binding</keyword>
<reference evidence="5" key="1">
    <citation type="journal article" date="2015" name="Nat. Genet.">
        <title>The genome and transcriptome of the zoonotic hookworm Ancylostoma ceylanicum identify infection-specific gene families.</title>
        <authorList>
            <person name="Schwarz E.M."/>
            <person name="Hu Y."/>
            <person name="Antoshechkin I."/>
            <person name="Miller M.M."/>
            <person name="Sternberg P.W."/>
            <person name="Aroian R.V."/>
        </authorList>
    </citation>
    <scope>NUCLEOTIDE SEQUENCE</scope>
    <source>
        <strain evidence="5">HY135</strain>
    </source>
</reference>
<accession>A0A016S982</accession>
<proteinExistence type="predicted"/>
<evidence type="ECO:0000256" key="1">
    <source>
        <dbReference type="PROSITE-ProRule" id="PRU00042"/>
    </source>
</evidence>
<protein>
    <recommendedName>
        <fullName evidence="3">C2H2-type domain-containing protein</fullName>
    </recommendedName>
</protein>
<keyword evidence="1" id="KW-0863">Zinc-finger</keyword>
<comment type="caution">
    <text evidence="4">The sequence shown here is derived from an EMBL/GenBank/DDBJ whole genome shotgun (WGS) entry which is preliminary data.</text>
</comment>
<dbReference type="InterPro" id="IPR013087">
    <property type="entry name" value="Znf_C2H2_type"/>
</dbReference>